<accession>A0A9P5N924</accession>
<feature type="compositionally biased region" description="Basic residues" evidence="1">
    <location>
        <begin position="83"/>
        <end position="101"/>
    </location>
</feature>
<protein>
    <submittedName>
        <fullName evidence="2">Uncharacterized protein</fullName>
    </submittedName>
</protein>
<proteinExistence type="predicted"/>
<evidence type="ECO:0000313" key="2">
    <source>
        <dbReference type="EMBL" id="KAF8873109.1"/>
    </source>
</evidence>
<name>A0A9P5N924_GYMJU</name>
<dbReference type="Proteomes" id="UP000724874">
    <property type="component" value="Unassembled WGS sequence"/>
</dbReference>
<feature type="compositionally biased region" description="Low complexity" evidence="1">
    <location>
        <begin position="158"/>
        <end position="169"/>
    </location>
</feature>
<comment type="caution">
    <text evidence="2">The sequence shown here is derived from an EMBL/GenBank/DDBJ whole genome shotgun (WGS) entry which is preliminary data.</text>
</comment>
<feature type="region of interest" description="Disordered" evidence="1">
    <location>
        <begin position="54"/>
        <end position="169"/>
    </location>
</feature>
<reference evidence="2" key="1">
    <citation type="submission" date="2020-11" db="EMBL/GenBank/DDBJ databases">
        <authorList>
            <consortium name="DOE Joint Genome Institute"/>
            <person name="Ahrendt S."/>
            <person name="Riley R."/>
            <person name="Andreopoulos W."/>
            <person name="LaButti K."/>
            <person name="Pangilinan J."/>
            <person name="Ruiz-duenas F.J."/>
            <person name="Barrasa J.M."/>
            <person name="Sanchez-Garcia M."/>
            <person name="Camarero S."/>
            <person name="Miyauchi S."/>
            <person name="Serrano A."/>
            <person name="Linde D."/>
            <person name="Babiker R."/>
            <person name="Drula E."/>
            <person name="Ayuso-Fernandez I."/>
            <person name="Pacheco R."/>
            <person name="Padilla G."/>
            <person name="Ferreira P."/>
            <person name="Barriuso J."/>
            <person name="Kellner H."/>
            <person name="Castanera R."/>
            <person name="Alfaro M."/>
            <person name="Ramirez L."/>
            <person name="Pisabarro A.G."/>
            <person name="Kuo A."/>
            <person name="Tritt A."/>
            <person name="Lipzen A."/>
            <person name="He G."/>
            <person name="Yan M."/>
            <person name="Ng V."/>
            <person name="Cullen D."/>
            <person name="Martin F."/>
            <person name="Rosso M.-N."/>
            <person name="Henrissat B."/>
            <person name="Hibbett D."/>
            <person name="Martinez A.T."/>
            <person name="Grigoriev I.V."/>
        </authorList>
    </citation>
    <scope>NUCLEOTIDE SEQUENCE</scope>
    <source>
        <strain evidence="2">AH 44721</strain>
    </source>
</reference>
<keyword evidence="3" id="KW-1185">Reference proteome</keyword>
<evidence type="ECO:0000256" key="1">
    <source>
        <dbReference type="SAM" id="MobiDB-lite"/>
    </source>
</evidence>
<evidence type="ECO:0000313" key="3">
    <source>
        <dbReference type="Proteomes" id="UP000724874"/>
    </source>
</evidence>
<organism evidence="2 3">
    <name type="scientific">Gymnopilus junonius</name>
    <name type="common">Spectacular rustgill mushroom</name>
    <name type="synonym">Gymnopilus spectabilis subsp. junonius</name>
    <dbReference type="NCBI Taxonomy" id="109634"/>
    <lineage>
        <taxon>Eukaryota</taxon>
        <taxon>Fungi</taxon>
        <taxon>Dikarya</taxon>
        <taxon>Basidiomycota</taxon>
        <taxon>Agaricomycotina</taxon>
        <taxon>Agaricomycetes</taxon>
        <taxon>Agaricomycetidae</taxon>
        <taxon>Agaricales</taxon>
        <taxon>Agaricineae</taxon>
        <taxon>Hymenogastraceae</taxon>
        <taxon>Gymnopilus</taxon>
    </lineage>
</organism>
<dbReference type="EMBL" id="JADNYJ010000247">
    <property type="protein sequence ID" value="KAF8873109.1"/>
    <property type="molecule type" value="Genomic_DNA"/>
</dbReference>
<dbReference type="AlphaFoldDB" id="A0A9P5N924"/>
<sequence length="169" mass="19295">MSSQPPPSRCSAHLAEHKAPWLLSPHLKCTNELPQEEPWLQTHLIECHKITTKCQWGEVTETAPDDDDGEEEHERKEKGKEKKKERRRRRRRKKPRKRGIGKKMDMEHTAEDAAEDVKGAPPKLTLVEKWLTDEGATIAPPEHPRQEPMASSLPPPLSISTTQPSQNRA</sequence>
<gene>
    <name evidence="2" type="ORF">CPB84DRAFT_1854169</name>
</gene>
<feature type="compositionally biased region" description="Basic and acidic residues" evidence="1">
    <location>
        <begin position="72"/>
        <end position="82"/>
    </location>
</feature>
<feature type="compositionally biased region" description="Basic and acidic residues" evidence="1">
    <location>
        <begin position="102"/>
        <end position="118"/>
    </location>
</feature>